<keyword evidence="1" id="KW-0472">Membrane</keyword>
<keyword evidence="1" id="KW-1133">Transmembrane helix</keyword>
<protein>
    <submittedName>
        <fullName evidence="2">Uncharacterized protein DUF4233</fullName>
    </submittedName>
</protein>
<dbReference type="Proteomes" id="UP000272400">
    <property type="component" value="Unassembled WGS sequence"/>
</dbReference>
<evidence type="ECO:0000256" key="1">
    <source>
        <dbReference type="SAM" id="Phobius"/>
    </source>
</evidence>
<dbReference type="InterPro" id="IPR025327">
    <property type="entry name" value="DUF4233"/>
</dbReference>
<dbReference type="AlphaFoldDB" id="A0A3N1D7F0"/>
<organism evidence="2 3">
    <name type="scientific">Actinocorallia herbida</name>
    <dbReference type="NCBI Taxonomy" id="58109"/>
    <lineage>
        <taxon>Bacteria</taxon>
        <taxon>Bacillati</taxon>
        <taxon>Actinomycetota</taxon>
        <taxon>Actinomycetes</taxon>
        <taxon>Streptosporangiales</taxon>
        <taxon>Thermomonosporaceae</taxon>
        <taxon>Actinocorallia</taxon>
    </lineage>
</organism>
<sequence length="105" mass="10940">MRRMLATILTCEAIIFGLSIPVAISVADVDGKTAGIVGGVLVVLCLALAGTLGRRWGVPLATGFQAVVIALGVVVPTMFILGVVFSALWAYAIWLGRKFEGRPVG</sequence>
<accession>A0A3N1D7F0</accession>
<evidence type="ECO:0000313" key="3">
    <source>
        <dbReference type="Proteomes" id="UP000272400"/>
    </source>
</evidence>
<feature type="transmembrane region" description="Helical" evidence="1">
    <location>
        <begin position="66"/>
        <end position="94"/>
    </location>
</feature>
<comment type="caution">
    <text evidence="2">The sequence shown here is derived from an EMBL/GenBank/DDBJ whole genome shotgun (WGS) entry which is preliminary data.</text>
</comment>
<dbReference type="OrthoDB" id="3267755at2"/>
<evidence type="ECO:0000313" key="2">
    <source>
        <dbReference type="EMBL" id="ROO89463.1"/>
    </source>
</evidence>
<dbReference type="RefSeq" id="WP_123668557.1">
    <property type="nucleotide sequence ID" value="NZ_RJKE01000001.1"/>
</dbReference>
<feature type="transmembrane region" description="Helical" evidence="1">
    <location>
        <begin position="35"/>
        <end position="54"/>
    </location>
</feature>
<reference evidence="2 3" key="1">
    <citation type="submission" date="2018-11" db="EMBL/GenBank/DDBJ databases">
        <title>Sequencing the genomes of 1000 actinobacteria strains.</title>
        <authorList>
            <person name="Klenk H.-P."/>
        </authorList>
    </citation>
    <scope>NUCLEOTIDE SEQUENCE [LARGE SCALE GENOMIC DNA]</scope>
    <source>
        <strain evidence="2 3">DSM 44254</strain>
    </source>
</reference>
<keyword evidence="1" id="KW-0812">Transmembrane</keyword>
<keyword evidence="3" id="KW-1185">Reference proteome</keyword>
<gene>
    <name evidence="2" type="ORF">EDD29_7158</name>
</gene>
<dbReference type="Pfam" id="PF14017">
    <property type="entry name" value="DUF4233"/>
    <property type="match status" value="1"/>
</dbReference>
<dbReference type="EMBL" id="RJKE01000001">
    <property type="protein sequence ID" value="ROO89463.1"/>
    <property type="molecule type" value="Genomic_DNA"/>
</dbReference>
<proteinExistence type="predicted"/>
<name>A0A3N1D7F0_9ACTN</name>